<comment type="caution">
    <text evidence="2">The sequence shown here is derived from an EMBL/GenBank/DDBJ whole genome shotgun (WGS) entry which is preliminary data.</text>
</comment>
<sequence length="628" mass="71456">MGIGTTLKSGQYCKYLLFAEPGNYLVRYGNTEEGKFFYYGVFGKDKVYIEDCSDSGDVSGFPDTNEFTIDASYTDFPSEISPDPDDWELVATENERFTLEEPTWVTLTNDDFSMGIRKLMHGLVRCKTYDFNVQNYLNEGLTKCYKYKESVETTETWSTCASSGSNCDLPNFQQGDKYLVRYGAEIDGYNGFYVVVLAETPSIRCDYGYFGKVNPIDGQPEHCEYMNIGLLSQSVMQFNAEWNLLATCRGDCSIEQEISVGSEYSEEYGSAEEYSREVMMGITAHSTVGKEGVGESGISVTTEVTNSFTQSSSFTQALSHSMETSTEFSCEGDGMMKHLYQFRLSSSRMSFEKGFLKGATDTYNLLCLNDPPQDYNGPRCYPNDCANEYCTACLSTEKDWVYCMQRKQTSPEELVCIENDLAMAIHRYGEEGNYLYWAGGFTTFSTIDQNGKKWLGNSESTSMTELSYSRLYEFYLQDSVAHILYNQEKVLDQPAWVYYFYPDPDTTNFRVIGRVLDGTVICKASTFGYLSDENDYVENLCFVFSIFQEGETPNWTVCTLDTHSCDIKSWSLGLNYLVRYGNQNSYVYQYGSMSNFECSNDFFGQPDSTQFGDDDIFCSYMQIPEYFH</sequence>
<evidence type="ECO:0000313" key="3">
    <source>
        <dbReference type="Proteomes" id="UP001150062"/>
    </source>
</evidence>
<protein>
    <recommendedName>
        <fullName evidence="1">CEL-III C-terminal domain-containing protein</fullName>
    </recommendedName>
</protein>
<keyword evidence="3" id="KW-1185">Reference proteome</keyword>
<name>A0ABQ8YFP6_9EUKA</name>
<evidence type="ECO:0000313" key="2">
    <source>
        <dbReference type="EMBL" id="KAJ6243344.1"/>
    </source>
</evidence>
<dbReference type="Proteomes" id="UP001150062">
    <property type="component" value="Unassembled WGS sequence"/>
</dbReference>
<feature type="domain" description="CEL-III C-terminal" evidence="1">
    <location>
        <begin position="241"/>
        <end position="393"/>
    </location>
</feature>
<reference evidence="2" key="1">
    <citation type="submission" date="2022-08" db="EMBL/GenBank/DDBJ databases">
        <title>Novel sulfate-reducing endosymbionts in the free-living metamonad Anaeramoeba.</title>
        <authorList>
            <person name="Jerlstrom-Hultqvist J."/>
            <person name="Cepicka I."/>
            <person name="Gallot-Lavallee L."/>
            <person name="Salas-Leiva D."/>
            <person name="Curtis B.A."/>
            <person name="Zahonova K."/>
            <person name="Pipaliya S."/>
            <person name="Dacks J."/>
            <person name="Roger A.J."/>
        </authorList>
    </citation>
    <scope>NUCLEOTIDE SEQUENCE</scope>
    <source>
        <strain evidence="2">Schooner1</strain>
    </source>
</reference>
<evidence type="ECO:0000259" key="1">
    <source>
        <dbReference type="Pfam" id="PF18054"/>
    </source>
</evidence>
<organism evidence="2 3">
    <name type="scientific">Anaeramoeba flamelloides</name>
    <dbReference type="NCBI Taxonomy" id="1746091"/>
    <lineage>
        <taxon>Eukaryota</taxon>
        <taxon>Metamonada</taxon>
        <taxon>Anaeramoebidae</taxon>
        <taxon>Anaeramoeba</taxon>
    </lineage>
</organism>
<dbReference type="Pfam" id="PF18054">
    <property type="entry name" value="CEL_III_C"/>
    <property type="match status" value="1"/>
</dbReference>
<gene>
    <name evidence="2" type="ORF">M0813_21781</name>
</gene>
<dbReference type="InterPro" id="IPR041014">
    <property type="entry name" value="CEL_III_C"/>
</dbReference>
<dbReference type="EMBL" id="JAOAOG010000168">
    <property type="protein sequence ID" value="KAJ6243344.1"/>
    <property type="molecule type" value="Genomic_DNA"/>
</dbReference>
<proteinExistence type="predicted"/>
<accession>A0ABQ8YFP6</accession>